<accession>A0ABY1A9G2</accession>
<evidence type="ECO:0000256" key="1">
    <source>
        <dbReference type="SAM" id="Coils"/>
    </source>
</evidence>
<organism evidence="2 3">
    <name type="scientific">Ligilactobacillus ruminis</name>
    <dbReference type="NCBI Taxonomy" id="1623"/>
    <lineage>
        <taxon>Bacteria</taxon>
        <taxon>Bacillati</taxon>
        <taxon>Bacillota</taxon>
        <taxon>Bacilli</taxon>
        <taxon>Lactobacillales</taxon>
        <taxon>Lactobacillaceae</taxon>
        <taxon>Ligilactobacillus</taxon>
    </lineage>
</organism>
<name>A0ABY1A9G2_9LACO</name>
<protein>
    <submittedName>
        <fullName evidence="2">Virus Gp157</fullName>
    </submittedName>
</protein>
<evidence type="ECO:0000313" key="2">
    <source>
        <dbReference type="EMBL" id="SEM38912.1"/>
    </source>
</evidence>
<feature type="coiled-coil region" evidence="1">
    <location>
        <begin position="58"/>
        <end position="88"/>
    </location>
</feature>
<evidence type="ECO:0000313" key="3">
    <source>
        <dbReference type="Proteomes" id="UP000182089"/>
    </source>
</evidence>
<keyword evidence="1" id="KW-0175">Coiled coil</keyword>
<dbReference type="EMBL" id="FOCC01000002">
    <property type="protein sequence ID" value="SEM38912.1"/>
    <property type="molecule type" value="Genomic_DNA"/>
</dbReference>
<proteinExistence type="predicted"/>
<dbReference type="Proteomes" id="UP000182089">
    <property type="component" value="Unassembled WGS sequence"/>
</dbReference>
<gene>
    <name evidence="2" type="ORF">SAMN05216431_10232</name>
</gene>
<dbReference type="InterPro" id="IPR008840">
    <property type="entry name" value="Sipho_Gp157"/>
</dbReference>
<sequence>MNLFKLNQNFDSIVAMIDDEETEIDEQTLFDTLESIKLNREVTLDNIATLIEKNKAYATAYAEKVKSLQNEKKRLEKVNDSLQSYMTQAMDQAGLKELKTENHVLKPRNYKASVVVDDTSVIPEKYMVTKTTVTPDKTTIYKALKAGEEVPGAHAEPNRKTVIK</sequence>
<reference evidence="2 3" key="1">
    <citation type="submission" date="2016-10" db="EMBL/GenBank/DDBJ databases">
        <authorList>
            <person name="Varghese N."/>
            <person name="Submissions S."/>
        </authorList>
    </citation>
    <scope>NUCLEOTIDE SEQUENCE [LARGE SCALE GENOMIC DNA]</scope>
    <source>
        <strain evidence="2 3">WC1T17</strain>
    </source>
</reference>
<comment type="caution">
    <text evidence="2">The sequence shown here is derived from an EMBL/GenBank/DDBJ whole genome shotgun (WGS) entry which is preliminary data.</text>
</comment>
<dbReference type="Pfam" id="PF05565">
    <property type="entry name" value="Sipho_Gp157"/>
    <property type="match status" value="1"/>
</dbReference>